<dbReference type="AlphaFoldDB" id="A0A0C5V9L5"/>
<organism evidence="2 3">
    <name type="scientific">Gynuella sunshinyii YC6258</name>
    <dbReference type="NCBI Taxonomy" id="1445510"/>
    <lineage>
        <taxon>Bacteria</taxon>
        <taxon>Pseudomonadati</taxon>
        <taxon>Pseudomonadota</taxon>
        <taxon>Gammaproteobacteria</taxon>
        <taxon>Oceanospirillales</taxon>
        <taxon>Saccharospirillaceae</taxon>
        <taxon>Gynuella</taxon>
    </lineage>
</organism>
<feature type="region of interest" description="Disordered" evidence="1">
    <location>
        <begin position="35"/>
        <end position="55"/>
    </location>
</feature>
<gene>
    <name evidence="2" type="ORF">YC6258_04019</name>
</gene>
<proteinExistence type="predicted"/>
<evidence type="ECO:0000313" key="3">
    <source>
        <dbReference type="Proteomes" id="UP000032266"/>
    </source>
</evidence>
<dbReference type="KEGG" id="gsn:YC6258_04019"/>
<keyword evidence="3" id="KW-1185">Reference proteome</keyword>
<dbReference type="EMBL" id="CP007142">
    <property type="protein sequence ID" value="AJQ96055.1"/>
    <property type="molecule type" value="Genomic_DNA"/>
</dbReference>
<dbReference type="Proteomes" id="UP000032266">
    <property type="component" value="Chromosome"/>
</dbReference>
<name>A0A0C5V9L5_9GAMM</name>
<dbReference type="HOGENOM" id="CLU_3025935_0_0_6"/>
<accession>A0A0C5V9L5</accession>
<reference evidence="2 3" key="1">
    <citation type="submission" date="2014-01" db="EMBL/GenBank/DDBJ databases">
        <title>Full genme sequencing of cellulolytic bacterium Gynuella sunshinyii YC6258T gen. nov., sp. nov.</title>
        <authorList>
            <person name="Khan H."/>
            <person name="Chung E.J."/>
            <person name="Chung Y.R."/>
        </authorList>
    </citation>
    <scope>NUCLEOTIDE SEQUENCE [LARGE SCALE GENOMIC DNA]</scope>
    <source>
        <strain evidence="2 3">YC6258</strain>
    </source>
</reference>
<sequence>MSNAIFEHRKTDSCTEYSPNTEHCQRLEWITFGSPSMNLKRDPEGTSSRDNPVSK</sequence>
<protein>
    <submittedName>
        <fullName evidence="2">Uncharacterized protein</fullName>
    </submittedName>
</protein>
<evidence type="ECO:0000256" key="1">
    <source>
        <dbReference type="SAM" id="MobiDB-lite"/>
    </source>
</evidence>
<feature type="compositionally biased region" description="Polar residues" evidence="1">
    <location>
        <begin position="45"/>
        <end position="55"/>
    </location>
</feature>
<evidence type="ECO:0000313" key="2">
    <source>
        <dbReference type="EMBL" id="AJQ96055.1"/>
    </source>
</evidence>